<protein>
    <submittedName>
        <fullName evidence="2">Uncharacterized protein</fullName>
    </submittedName>
</protein>
<evidence type="ECO:0000256" key="1">
    <source>
        <dbReference type="SAM" id="MobiDB-lite"/>
    </source>
</evidence>
<comment type="caution">
    <text evidence="2">The sequence shown here is derived from an EMBL/GenBank/DDBJ whole genome shotgun (WGS) entry which is preliminary data.</text>
</comment>
<proteinExistence type="predicted"/>
<organism evidence="2 3">
    <name type="scientific">Parapedobacter defluvii</name>
    <dbReference type="NCBI Taxonomy" id="2045106"/>
    <lineage>
        <taxon>Bacteria</taxon>
        <taxon>Pseudomonadati</taxon>
        <taxon>Bacteroidota</taxon>
        <taxon>Sphingobacteriia</taxon>
        <taxon>Sphingobacteriales</taxon>
        <taxon>Sphingobacteriaceae</taxon>
        <taxon>Parapedobacter</taxon>
    </lineage>
</organism>
<evidence type="ECO:0000313" key="3">
    <source>
        <dbReference type="Proteomes" id="UP000597338"/>
    </source>
</evidence>
<dbReference type="Proteomes" id="UP000597338">
    <property type="component" value="Unassembled WGS sequence"/>
</dbReference>
<keyword evidence="3" id="KW-1185">Reference proteome</keyword>
<accession>A0ABQ1MB95</accession>
<reference evidence="3" key="1">
    <citation type="journal article" date="2019" name="Int. J. Syst. Evol. Microbiol.">
        <title>The Global Catalogue of Microorganisms (GCM) 10K type strain sequencing project: providing services to taxonomists for standard genome sequencing and annotation.</title>
        <authorList>
            <consortium name="The Broad Institute Genomics Platform"/>
            <consortium name="The Broad Institute Genome Sequencing Center for Infectious Disease"/>
            <person name="Wu L."/>
            <person name="Ma J."/>
        </authorList>
    </citation>
    <scope>NUCLEOTIDE SEQUENCE [LARGE SCALE GENOMIC DNA]</scope>
    <source>
        <strain evidence="3">CGMCC 1.15342</strain>
    </source>
</reference>
<gene>
    <name evidence="2" type="ORF">GCM10011386_32590</name>
</gene>
<sequence>MPSSGSEANGGSDKQFAFEHNLKEIIAYYNTRKKGSLAQHEQLDISRQGPTISPHKQVRK</sequence>
<name>A0ABQ1MB95_9SPHI</name>
<feature type="region of interest" description="Disordered" evidence="1">
    <location>
        <begin position="36"/>
        <end position="60"/>
    </location>
</feature>
<evidence type="ECO:0000313" key="2">
    <source>
        <dbReference type="EMBL" id="GGC37973.1"/>
    </source>
</evidence>
<dbReference type="RefSeq" id="WP_188752515.1">
    <property type="nucleotide sequence ID" value="NZ_BMIK01000012.1"/>
</dbReference>
<dbReference type="EMBL" id="BMIK01000012">
    <property type="protein sequence ID" value="GGC37973.1"/>
    <property type="molecule type" value="Genomic_DNA"/>
</dbReference>